<dbReference type="Proteomes" id="UP000193933">
    <property type="component" value="Unassembled WGS sequence"/>
</dbReference>
<dbReference type="PROSITE" id="PS00695">
    <property type="entry name" value="ENT_VIR_OMP_2"/>
    <property type="match status" value="1"/>
</dbReference>
<reference evidence="8 9" key="1">
    <citation type="journal article" date="2017" name="Antonie Van Leeuwenhoek">
        <title>Phylogenomic resolution of the bacterial genus Pantoea and its relationship with Erwinia and Tatumella.</title>
        <authorList>
            <person name="Palmer M."/>
            <person name="Steenkamp E.T."/>
            <person name="Coetzee M.P."/>
            <person name="Chan W.Y."/>
            <person name="van Zyl E."/>
            <person name="De Maayer P."/>
            <person name="Coutinho T.A."/>
            <person name="Blom J."/>
            <person name="Smits T.H."/>
            <person name="Duffy B."/>
            <person name="Venter S.N."/>
        </authorList>
    </citation>
    <scope>NUCLEOTIDE SEQUENCE [LARGE SCALE GENOMIC DNA]</scope>
    <source>
        <strain evidence="8 9">LMG 24534</strain>
    </source>
</reference>
<gene>
    <name evidence="8" type="ORF">HA41_00070</name>
</gene>
<evidence type="ECO:0000259" key="7">
    <source>
        <dbReference type="Pfam" id="PF13505"/>
    </source>
</evidence>
<feature type="chain" id="PRO_5013366791" description="Outer membrane protein beta-barrel domain-containing protein" evidence="6">
    <location>
        <begin position="20"/>
        <end position="172"/>
    </location>
</feature>
<evidence type="ECO:0000256" key="6">
    <source>
        <dbReference type="SAM" id="SignalP"/>
    </source>
</evidence>
<dbReference type="EMBL" id="MLFN01000001">
    <property type="protein sequence ID" value="ORM55875.1"/>
    <property type="molecule type" value="Genomic_DNA"/>
</dbReference>
<proteinExistence type="predicted"/>
<evidence type="ECO:0000256" key="1">
    <source>
        <dbReference type="ARBA" id="ARBA00004571"/>
    </source>
</evidence>
<dbReference type="InterPro" id="IPR027385">
    <property type="entry name" value="Beta-barrel_OMP"/>
</dbReference>
<name>A0A1X1C2H2_9GAMM</name>
<protein>
    <recommendedName>
        <fullName evidence="7">Outer membrane protein beta-barrel domain-containing protein</fullName>
    </recommendedName>
</protein>
<keyword evidence="4 6" id="KW-0732">Signal</keyword>
<dbReference type="GO" id="GO:0044384">
    <property type="term" value="C:host outer membrane"/>
    <property type="evidence" value="ECO:0007669"/>
    <property type="project" value="InterPro"/>
</dbReference>
<keyword evidence="3" id="KW-0812">Transmembrane</keyword>
<evidence type="ECO:0000313" key="9">
    <source>
        <dbReference type="Proteomes" id="UP000193933"/>
    </source>
</evidence>
<evidence type="ECO:0000256" key="2">
    <source>
        <dbReference type="ARBA" id="ARBA00022452"/>
    </source>
</evidence>
<dbReference type="Pfam" id="PF13505">
    <property type="entry name" value="OMP_b-brl"/>
    <property type="match status" value="1"/>
</dbReference>
<dbReference type="InterPro" id="IPR011250">
    <property type="entry name" value="OMP/PagP_B-barrel"/>
</dbReference>
<accession>A0A1X1C2H2</accession>
<sequence>MRNICLVVALFAMAAPSFAAQHSFGLGYSRSDIGDGDHLNGGNIKYGYQPDDSALGLITSVTLTGDSDKNQQDGVKTDGTLGYGSLMIGATYQITDWVKPYAMVGVGRAGYKIDVSYAGNKETIKDHDTAFSYGAGLQIEPVKDIFIDLGYEGSRLFDTQVKTFTAGAGYRF</sequence>
<feature type="signal peptide" evidence="6">
    <location>
        <begin position="1"/>
        <end position="19"/>
    </location>
</feature>
<keyword evidence="5" id="KW-0472">Membrane</keyword>
<dbReference type="Gene3D" id="2.40.160.20">
    <property type="match status" value="1"/>
</dbReference>
<keyword evidence="2" id="KW-1134">Transmembrane beta strand</keyword>
<feature type="domain" description="Outer membrane protein beta-barrel" evidence="7">
    <location>
        <begin position="6"/>
        <end position="172"/>
    </location>
</feature>
<dbReference type="GO" id="GO:0009279">
    <property type="term" value="C:cell outer membrane"/>
    <property type="evidence" value="ECO:0007669"/>
    <property type="project" value="UniProtKB-SubCell"/>
</dbReference>
<dbReference type="AlphaFoldDB" id="A0A1X1C2H2"/>
<dbReference type="SUPFAM" id="SSF56925">
    <property type="entry name" value="OMPA-like"/>
    <property type="match status" value="1"/>
</dbReference>
<dbReference type="PANTHER" id="PTHR35892:SF2">
    <property type="entry name" value="OUTER MEMBRANE PROTEIN PAGN"/>
    <property type="match status" value="1"/>
</dbReference>
<organism evidence="8 9">
    <name type="scientific">Pantoea conspicua</name>
    <dbReference type="NCBI Taxonomy" id="472705"/>
    <lineage>
        <taxon>Bacteria</taxon>
        <taxon>Pseudomonadati</taxon>
        <taxon>Pseudomonadota</taxon>
        <taxon>Gammaproteobacteria</taxon>
        <taxon>Enterobacterales</taxon>
        <taxon>Erwiniaceae</taxon>
        <taxon>Pantoea</taxon>
    </lineage>
</organism>
<dbReference type="InterPro" id="IPR000758">
    <property type="entry name" value="Enterovir_OMP"/>
</dbReference>
<evidence type="ECO:0000256" key="4">
    <source>
        <dbReference type="ARBA" id="ARBA00022729"/>
    </source>
</evidence>
<evidence type="ECO:0000256" key="3">
    <source>
        <dbReference type="ARBA" id="ARBA00022692"/>
    </source>
</evidence>
<comment type="subcellular location">
    <subcellularLocation>
        <location evidence="1">Cell outer membrane</location>
        <topology evidence="1">Multi-pass membrane protein</topology>
    </subcellularLocation>
</comment>
<evidence type="ECO:0000256" key="5">
    <source>
        <dbReference type="ARBA" id="ARBA00023136"/>
    </source>
</evidence>
<keyword evidence="9" id="KW-1185">Reference proteome</keyword>
<dbReference type="InterPro" id="IPR051723">
    <property type="entry name" value="Bact_OM_Invasion-Related"/>
</dbReference>
<evidence type="ECO:0000313" key="8">
    <source>
        <dbReference type="EMBL" id="ORM55875.1"/>
    </source>
</evidence>
<dbReference type="PRINTS" id="PR00316">
    <property type="entry name" value="ENTEROVIROMP"/>
</dbReference>
<dbReference type="RefSeq" id="WP_094119028.1">
    <property type="nucleotide sequence ID" value="NZ_MLFN01000001.1"/>
</dbReference>
<dbReference type="PANTHER" id="PTHR35892">
    <property type="entry name" value="OUTER MEMBRANE PROTEIN PAGN-RELATED"/>
    <property type="match status" value="1"/>
</dbReference>
<dbReference type="OrthoDB" id="6504170at2"/>
<comment type="caution">
    <text evidence="8">The sequence shown here is derived from an EMBL/GenBank/DDBJ whole genome shotgun (WGS) entry which is preliminary data.</text>
</comment>